<name>A0A146F3A1_ASPKA</name>
<dbReference type="Proteomes" id="UP000075230">
    <property type="component" value="Unassembled WGS sequence"/>
</dbReference>
<evidence type="ECO:0000313" key="3">
    <source>
        <dbReference type="Proteomes" id="UP000075230"/>
    </source>
</evidence>
<accession>A0A146F3A1</accession>
<evidence type="ECO:0000256" key="1">
    <source>
        <dbReference type="SAM" id="MobiDB-lite"/>
    </source>
</evidence>
<reference evidence="2 3" key="1">
    <citation type="journal article" date="2016" name="DNA Res.">
        <title>Genome sequence of Aspergillus luchuensis NBRC 4314.</title>
        <authorList>
            <person name="Yamada O."/>
            <person name="Machida M."/>
            <person name="Hosoyama A."/>
            <person name="Goto M."/>
            <person name="Takahashi T."/>
            <person name="Futagami T."/>
            <person name="Yamagata Y."/>
            <person name="Takeuchi M."/>
            <person name="Kobayashi T."/>
            <person name="Koike H."/>
            <person name="Abe K."/>
            <person name="Asai K."/>
            <person name="Arita M."/>
            <person name="Fujita N."/>
            <person name="Fukuda K."/>
            <person name="Higa K."/>
            <person name="Horikawa H."/>
            <person name="Ishikawa T."/>
            <person name="Jinno K."/>
            <person name="Kato Y."/>
            <person name="Kirimura K."/>
            <person name="Mizutani O."/>
            <person name="Nakasone K."/>
            <person name="Sano M."/>
            <person name="Shiraishi Y."/>
            <person name="Tsukahara M."/>
            <person name="Gomi K."/>
        </authorList>
    </citation>
    <scope>NUCLEOTIDE SEQUENCE [LARGE SCALE GENOMIC DNA]</scope>
    <source>
        <strain evidence="2 3">RIB 2604</strain>
    </source>
</reference>
<reference evidence="3" key="2">
    <citation type="submission" date="2016-02" db="EMBL/GenBank/DDBJ databases">
        <title>Genome sequencing of Aspergillus luchuensis NBRC 4314.</title>
        <authorList>
            <person name="Yamada O."/>
        </authorList>
    </citation>
    <scope>NUCLEOTIDE SEQUENCE [LARGE SCALE GENOMIC DNA]</scope>
    <source>
        <strain evidence="3">RIB 2604</strain>
    </source>
</reference>
<gene>
    <name evidence="2" type="ORF">RIB2604_00700740</name>
</gene>
<proteinExistence type="predicted"/>
<evidence type="ECO:0000313" key="2">
    <source>
        <dbReference type="EMBL" id="GAT20392.1"/>
    </source>
</evidence>
<protein>
    <submittedName>
        <fullName evidence="2">Efflux pump antibiotic resistance protein</fullName>
    </submittedName>
</protein>
<organism evidence="2 3">
    <name type="scientific">Aspergillus kawachii</name>
    <name type="common">White koji mold</name>
    <name type="synonym">Aspergillus awamori var. kawachi</name>
    <dbReference type="NCBI Taxonomy" id="1069201"/>
    <lineage>
        <taxon>Eukaryota</taxon>
        <taxon>Fungi</taxon>
        <taxon>Dikarya</taxon>
        <taxon>Ascomycota</taxon>
        <taxon>Pezizomycotina</taxon>
        <taxon>Eurotiomycetes</taxon>
        <taxon>Eurotiomycetidae</taxon>
        <taxon>Eurotiales</taxon>
        <taxon>Aspergillaceae</taxon>
        <taxon>Aspergillus</taxon>
        <taxon>Aspergillus subgen. Circumdati</taxon>
    </lineage>
</organism>
<dbReference type="EMBL" id="BCWF01000007">
    <property type="protein sequence ID" value="GAT20392.1"/>
    <property type="molecule type" value="Genomic_DNA"/>
</dbReference>
<feature type="region of interest" description="Disordered" evidence="1">
    <location>
        <begin position="1"/>
        <end position="21"/>
    </location>
</feature>
<dbReference type="AlphaFoldDB" id="A0A146F3A1"/>
<feature type="compositionally biased region" description="Basic and acidic residues" evidence="1">
    <location>
        <begin position="1"/>
        <end position="12"/>
    </location>
</feature>
<sequence>MKDDKDVEKKPDNQPQCLSRTTRNTVVPSTCAAGATPNATVIGIAICGCPIDRAHTRKSTYS</sequence>
<comment type="caution">
    <text evidence="2">The sequence shown here is derived from an EMBL/GenBank/DDBJ whole genome shotgun (WGS) entry which is preliminary data.</text>
</comment>